<evidence type="ECO:0000256" key="2">
    <source>
        <dbReference type="ARBA" id="ARBA00022525"/>
    </source>
</evidence>
<dbReference type="AlphaFoldDB" id="A0A835VE72"/>
<keyword evidence="7" id="KW-1185">Reference proteome</keyword>
<evidence type="ECO:0000256" key="1">
    <source>
        <dbReference type="ARBA" id="ARBA00004613"/>
    </source>
</evidence>
<dbReference type="Gene3D" id="3.80.10.10">
    <property type="entry name" value="Ribonuclease Inhibitor"/>
    <property type="match status" value="2"/>
</dbReference>
<protein>
    <submittedName>
        <fullName evidence="6">Uncharacterized protein</fullName>
    </submittedName>
</protein>
<dbReference type="Proteomes" id="UP000636800">
    <property type="component" value="Chromosome 1"/>
</dbReference>
<dbReference type="PANTHER" id="PTHR32093:SF124">
    <property type="entry name" value="POLLEN-SPECIFIC LEUCINE-RICH REPEAT EXTENSIN-LIKE PROTEIN 1"/>
    <property type="match status" value="1"/>
</dbReference>
<gene>
    <name evidence="6" type="ORF">HPP92_002115</name>
</gene>
<feature type="region of interest" description="Disordered" evidence="5">
    <location>
        <begin position="15"/>
        <end position="37"/>
    </location>
</feature>
<keyword evidence="4" id="KW-0677">Repeat</keyword>
<dbReference type="OrthoDB" id="2012836at2759"/>
<dbReference type="SUPFAM" id="SSF52058">
    <property type="entry name" value="L domain-like"/>
    <property type="match status" value="1"/>
</dbReference>
<keyword evidence="3" id="KW-0732">Signal</keyword>
<sequence>MEAFFPTLISFSYSSPPSHVSTLPSRTPTPLRSPSTSVDLNSAELEGFLPDELGLLADIAVFHANSNRFHGSVPDSLAGLKRVVEFDVSNNRLAGGFPKAALQMPALRYLDLRFNGFDGPCRRSFSTRGLTPYLPENFGNLTASVAVLANNYLAGCIPKSIGKMRHLNELVLTNNRLDGCLPAETGMLSYLTVFDVGFNLLSGFLPESLAVPKGVCKLPKLANFTFSHNYFNEDSRECARRKGRKKLFDFASNCFSEKMQQRTAEACSPFTNRSVDCEKFKCGYASSRFAMPPPQYVNLTPPPPEAAVLPPAEEFSYASTPPPEFHVY</sequence>
<evidence type="ECO:0000313" key="7">
    <source>
        <dbReference type="Proteomes" id="UP000636800"/>
    </source>
</evidence>
<proteinExistence type="predicted"/>
<dbReference type="InterPro" id="IPR032675">
    <property type="entry name" value="LRR_dom_sf"/>
</dbReference>
<dbReference type="PANTHER" id="PTHR32093">
    <property type="entry name" value="LEUCINE-RICH REPEAT EXTENSIN-LIKE PROTEIN 3-RELATED"/>
    <property type="match status" value="1"/>
</dbReference>
<evidence type="ECO:0000313" key="6">
    <source>
        <dbReference type="EMBL" id="KAG0497424.1"/>
    </source>
</evidence>
<evidence type="ECO:0000256" key="3">
    <source>
        <dbReference type="ARBA" id="ARBA00022729"/>
    </source>
</evidence>
<keyword evidence="2" id="KW-0964">Secreted</keyword>
<name>A0A835VE72_VANPL</name>
<dbReference type="InterPro" id="IPR051582">
    <property type="entry name" value="LRR_extensin-like_regulator"/>
</dbReference>
<dbReference type="GO" id="GO:0005576">
    <property type="term" value="C:extracellular region"/>
    <property type="evidence" value="ECO:0007669"/>
    <property type="project" value="UniProtKB-SubCell"/>
</dbReference>
<reference evidence="6 7" key="1">
    <citation type="journal article" date="2020" name="Nat. Food">
        <title>A phased Vanilla planifolia genome enables genetic improvement of flavour and production.</title>
        <authorList>
            <person name="Hasing T."/>
            <person name="Tang H."/>
            <person name="Brym M."/>
            <person name="Khazi F."/>
            <person name="Huang T."/>
            <person name="Chambers A.H."/>
        </authorList>
    </citation>
    <scope>NUCLEOTIDE SEQUENCE [LARGE SCALE GENOMIC DNA]</scope>
    <source>
        <tissue evidence="6">Leaf</tissue>
    </source>
</reference>
<accession>A0A835VE72</accession>
<comment type="caution">
    <text evidence="6">The sequence shown here is derived from an EMBL/GenBank/DDBJ whole genome shotgun (WGS) entry which is preliminary data.</text>
</comment>
<dbReference type="EMBL" id="JADCNL010000001">
    <property type="protein sequence ID" value="KAG0497424.1"/>
    <property type="molecule type" value="Genomic_DNA"/>
</dbReference>
<evidence type="ECO:0000256" key="5">
    <source>
        <dbReference type="SAM" id="MobiDB-lite"/>
    </source>
</evidence>
<organism evidence="6 7">
    <name type="scientific">Vanilla planifolia</name>
    <name type="common">Vanilla</name>
    <dbReference type="NCBI Taxonomy" id="51239"/>
    <lineage>
        <taxon>Eukaryota</taxon>
        <taxon>Viridiplantae</taxon>
        <taxon>Streptophyta</taxon>
        <taxon>Embryophyta</taxon>
        <taxon>Tracheophyta</taxon>
        <taxon>Spermatophyta</taxon>
        <taxon>Magnoliopsida</taxon>
        <taxon>Liliopsida</taxon>
        <taxon>Asparagales</taxon>
        <taxon>Orchidaceae</taxon>
        <taxon>Vanilloideae</taxon>
        <taxon>Vanilleae</taxon>
        <taxon>Vanilla</taxon>
    </lineage>
</organism>
<comment type="subcellular location">
    <subcellularLocation>
        <location evidence="1">Secreted</location>
    </subcellularLocation>
</comment>
<evidence type="ECO:0000256" key="4">
    <source>
        <dbReference type="ARBA" id="ARBA00022737"/>
    </source>
</evidence>